<keyword evidence="3" id="KW-1133">Transmembrane helix</keyword>
<reference evidence="5" key="1">
    <citation type="journal article" date="2021" name="Sci. Rep.">
        <title>Diploid genomic architecture of Nitzschia inconspicua, an elite biomass production diatom.</title>
        <authorList>
            <person name="Oliver A."/>
            <person name="Podell S."/>
            <person name="Pinowska A."/>
            <person name="Traller J.C."/>
            <person name="Smith S.R."/>
            <person name="McClure R."/>
            <person name="Beliaev A."/>
            <person name="Bohutskyi P."/>
            <person name="Hill E.A."/>
            <person name="Rabines A."/>
            <person name="Zheng H."/>
            <person name="Allen L.Z."/>
            <person name="Kuo A."/>
            <person name="Grigoriev I.V."/>
            <person name="Allen A.E."/>
            <person name="Hazlebeck D."/>
            <person name="Allen E.E."/>
        </authorList>
    </citation>
    <scope>NUCLEOTIDE SEQUENCE</scope>
    <source>
        <strain evidence="5">Hildebrandi</strain>
    </source>
</reference>
<feature type="compositionally biased region" description="Basic and acidic residues" evidence="2">
    <location>
        <begin position="30"/>
        <end position="42"/>
    </location>
</feature>
<evidence type="ECO:0000259" key="4">
    <source>
        <dbReference type="PROSITE" id="PS50850"/>
    </source>
</evidence>
<proteinExistence type="predicted"/>
<dbReference type="GO" id="GO:0022857">
    <property type="term" value="F:transmembrane transporter activity"/>
    <property type="evidence" value="ECO:0007669"/>
    <property type="project" value="InterPro"/>
</dbReference>
<feature type="transmembrane region" description="Helical" evidence="3">
    <location>
        <begin position="342"/>
        <end position="362"/>
    </location>
</feature>
<dbReference type="PANTHER" id="PTHR24002">
    <property type="entry name" value="SOLUTE CARRIER FAMILY 22 MEMBER 18"/>
    <property type="match status" value="1"/>
</dbReference>
<feature type="transmembrane region" description="Helical" evidence="3">
    <location>
        <begin position="54"/>
        <end position="73"/>
    </location>
</feature>
<evidence type="ECO:0000313" key="5">
    <source>
        <dbReference type="EMBL" id="KAG7342742.1"/>
    </source>
</evidence>
<feature type="transmembrane region" description="Helical" evidence="3">
    <location>
        <begin position="104"/>
        <end position="121"/>
    </location>
</feature>
<keyword evidence="3" id="KW-0472">Membrane</keyword>
<sequence>MNNCDFGDCDSLGPKKKISSVAPPEQSDAESPRMRSSMETDHGANTNNSQKDRIALLVTYLNIVLYALCFQLQRPVEPFLVTSLSTQAGGNSAQVSRTYGQLQSFFNAVQTIGSPLVGILLDRIGIRNASVVVFASTALSYLILAYATDMNLLFLSKVPTVLQAAFLVAQATASTATGGDTAARAQALGRMTTAYTIGATIGPALGGWLADHGDLYFSAKLAVVGSLVSVILSWAFLPTSTFNAKTAKEEEKTVPLTDSLKRSLSIGLRPNVFPLLAVKLVGGAVASIFSTALPLVLTQQLHFDASQLGLGMSASMFSVAGFSAILMAPLAKWIGPDGMVSLGLFGRACMSPVMAMILSWTGTAYSLDSKTMVVVQVTTVSVFHALSAHSLATGLTTQTTGTVDKDEQGALLGLEHSLFSLARIAGPAIGTTLLASKSNNLDGFWLVAGCSAAIDFLLMSFLVLTQRKESSQITKKM</sequence>
<dbReference type="InterPro" id="IPR020846">
    <property type="entry name" value="MFS_dom"/>
</dbReference>
<dbReference type="EMBL" id="JAGRRH010000024">
    <property type="protein sequence ID" value="KAG7342742.1"/>
    <property type="molecule type" value="Genomic_DNA"/>
</dbReference>
<accession>A0A9K3KFV8</accession>
<protein>
    <submittedName>
        <fullName evidence="5">Arabinose efflux permease family protein</fullName>
    </submittedName>
</protein>
<dbReference type="OrthoDB" id="440553at2759"/>
<dbReference type="InterPro" id="IPR011701">
    <property type="entry name" value="MFS"/>
</dbReference>
<dbReference type="PANTHER" id="PTHR24002:SF3">
    <property type="entry name" value="SOLUTE CARRIER FAMILY 22 MEMBER 18"/>
    <property type="match status" value="1"/>
</dbReference>
<feature type="region of interest" description="Disordered" evidence="2">
    <location>
        <begin position="1"/>
        <end position="47"/>
    </location>
</feature>
<name>A0A9K3KFV8_9STRA</name>
<dbReference type="PROSITE" id="PS50850">
    <property type="entry name" value="MFS"/>
    <property type="match status" value="1"/>
</dbReference>
<evidence type="ECO:0000313" key="6">
    <source>
        <dbReference type="Proteomes" id="UP000693970"/>
    </source>
</evidence>
<evidence type="ECO:0000256" key="1">
    <source>
        <dbReference type="ARBA" id="ARBA00004141"/>
    </source>
</evidence>
<dbReference type="Pfam" id="PF07690">
    <property type="entry name" value="MFS_1"/>
    <property type="match status" value="1"/>
</dbReference>
<dbReference type="AlphaFoldDB" id="A0A9K3KFV8"/>
<feature type="domain" description="Major facilitator superfamily (MFS) profile" evidence="4">
    <location>
        <begin position="55"/>
        <end position="467"/>
    </location>
</feature>
<keyword evidence="3" id="KW-0812">Transmembrane</keyword>
<feature type="transmembrane region" description="Helical" evidence="3">
    <location>
        <begin position="443"/>
        <end position="465"/>
    </location>
</feature>
<feature type="transmembrane region" description="Helical" evidence="3">
    <location>
        <begin position="308"/>
        <end position="330"/>
    </location>
</feature>
<keyword evidence="6" id="KW-1185">Reference proteome</keyword>
<dbReference type="GO" id="GO:0005635">
    <property type="term" value="C:nuclear envelope"/>
    <property type="evidence" value="ECO:0007669"/>
    <property type="project" value="TreeGrafter"/>
</dbReference>
<dbReference type="GO" id="GO:0016020">
    <property type="term" value="C:membrane"/>
    <property type="evidence" value="ECO:0007669"/>
    <property type="project" value="UniProtKB-SubCell"/>
</dbReference>
<comment type="subcellular location">
    <subcellularLocation>
        <location evidence="1">Membrane</location>
        <topology evidence="1">Multi-pass membrane protein</topology>
    </subcellularLocation>
</comment>
<evidence type="ECO:0000256" key="2">
    <source>
        <dbReference type="SAM" id="MobiDB-lite"/>
    </source>
</evidence>
<feature type="transmembrane region" description="Helical" evidence="3">
    <location>
        <begin position="128"/>
        <end position="147"/>
    </location>
</feature>
<dbReference type="Proteomes" id="UP000693970">
    <property type="component" value="Unassembled WGS sequence"/>
</dbReference>
<evidence type="ECO:0000256" key="3">
    <source>
        <dbReference type="SAM" id="Phobius"/>
    </source>
</evidence>
<reference evidence="5" key="2">
    <citation type="submission" date="2021-04" db="EMBL/GenBank/DDBJ databases">
        <authorList>
            <person name="Podell S."/>
        </authorList>
    </citation>
    <scope>NUCLEOTIDE SEQUENCE</scope>
    <source>
        <strain evidence="5">Hildebrandi</strain>
    </source>
</reference>
<comment type="caution">
    <text evidence="5">The sequence shown here is derived from an EMBL/GenBank/DDBJ whole genome shotgun (WGS) entry which is preliminary data.</text>
</comment>
<feature type="transmembrane region" description="Helical" evidence="3">
    <location>
        <begin position="215"/>
        <end position="237"/>
    </location>
</feature>
<feature type="transmembrane region" description="Helical" evidence="3">
    <location>
        <begin position="272"/>
        <end position="296"/>
    </location>
</feature>
<gene>
    <name evidence="5" type="ORF">IV203_020686</name>
</gene>
<organism evidence="5 6">
    <name type="scientific">Nitzschia inconspicua</name>
    <dbReference type="NCBI Taxonomy" id="303405"/>
    <lineage>
        <taxon>Eukaryota</taxon>
        <taxon>Sar</taxon>
        <taxon>Stramenopiles</taxon>
        <taxon>Ochrophyta</taxon>
        <taxon>Bacillariophyta</taxon>
        <taxon>Bacillariophyceae</taxon>
        <taxon>Bacillariophycidae</taxon>
        <taxon>Bacillariales</taxon>
        <taxon>Bacillariaceae</taxon>
        <taxon>Nitzschia</taxon>
    </lineage>
</organism>